<proteinExistence type="predicted"/>
<feature type="compositionally biased region" description="Pro residues" evidence="1">
    <location>
        <begin position="186"/>
        <end position="208"/>
    </location>
</feature>
<evidence type="ECO:0000313" key="3">
    <source>
        <dbReference type="EMBL" id="MCQ8279530.1"/>
    </source>
</evidence>
<keyword evidence="2" id="KW-0732">Signal</keyword>
<dbReference type="Pfam" id="PF09923">
    <property type="entry name" value="DUF2155"/>
    <property type="match status" value="1"/>
</dbReference>
<comment type="caution">
    <text evidence="3">The sequence shown here is derived from an EMBL/GenBank/DDBJ whole genome shotgun (WGS) entry which is preliminary data.</text>
</comment>
<protein>
    <submittedName>
        <fullName evidence="3">DUF2155 domain-containing protein</fullName>
    </submittedName>
</protein>
<dbReference type="EMBL" id="JAMSKV010000013">
    <property type="protein sequence ID" value="MCQ8279530.1"/>
    <property type="molecule type" value="Genomic_DNA"/>
</dbReference>
<dbReference type="InterPro" id="IPR019225">
    <property type="entry name" value="DUF2155"/>
</dbReference>
<sequence>MKRAFLAALLVSPASALAADYVPPPIMPLPNAWQGRSTGVVRILDKLDARVEVLTLAPGQTGHYKSLSVTLRACMDRPDGIPHDSAAFLDVQDGHGNGQPFTGWTFANEPSIGVFESPIYGVQLVNCQGDKVAPLAPPLPAPVPAPPGLLNNVPQAPAPSTGGPDAGDTGSDLTAPDAVDQGQPDIQPPPPGPPSNTPASHPPSPPPGTLSAPAADSPAPSDGAPDAVYPSGAPPKRR</sequence>
<reference evidence="3 4" key="1">
    <citation type="submission" date="2022-06" db="EMBL/GenBank/DDBJ databases">
        <title>Endosaccharibacter gen. nov., sp. nov., endophytic bacteria isolated from sugarcane.</title>
        <authorList>
            <person name="Pitiwittayakul N."/>
            <person name="Yukphan P."/>
            <person name="Charoenyingcharoen P."/>
            <person name="Tanasupawat S."/>
        </authorList>
    </citation>
    <scope>NUCLEOTIDE SEQUENCE [LARGE SCALE GENOMIC DNA]</scope>
    <source>
        <strain evidence="3 4">KSS8</strain>
    </source>
</reference>
<evidence type="ECO:0000256" key="1">
    <source>
        <dbReference type="SAM" id="MobiDB-lite"/>
    </source>
</evidence>
<feature type="signal peptide" evidence="2">
    <location>
        <begin position="1"/>
        <end position="18"/>
    </location>
</feature>
<dbReference type="RefSeq" id="WP_422865012.1">
    <property type="nucleotide sequence ID" value="NZ_JAMSKV010000013.1"/>
</dbReference>
<dbReference type="Proteomes" id="UP001524587">
    <property type="component" value="Unassembled WGS sequence"/>
</dbReference>
<organism evidence="3 4">
    <name type="scientific">Endosaccharibacter trunci</name>
    <dbReference type="NCBI Taxonomy" id="2812733"/>
    <lineage>
        <taxon>Bacteria</taxon>
        <taxon>Pseudomonadati</taxon>
        <taxon>Pseudomonadota</taxon>
        <taxon>Alphaproteobacteria</taxon>
        <taxon>Acetobacterales</taxon>
        <taxon>Acetobacteraceae</taxon>
        <taxon>Endosaccharibacter</taxon>
    </lineage>
</organism>
<feature type="compositionally biased region" description="Low complexity" evidence="1">
    <location>
        <begin position="209"/>
        <end position="227"/>
    </location>
</feature>
<feature type="chain" id="PRO_5045840236" evidence="2">
    <location>
        <begin position="19"/>
        <end position="238"/>
    </location>
</feature>
<name>A0ABT1W9G6_9PROT</name>
<evidence type="ECO:0000256" key="2">
    <source>
        <dbReference type="SAM" id="SignalP"/>
    </source>
</evidence>
<evidence type="ECO:0000313" key="4">
    <source>
        <dbReference type="Proteomes" id="UP001524587"/>
    </source>
</evidence>
<gene>
    <name evidence="3" type="ORF">NFI95_13875</name>
</gene>
<feature type="region of interest" description="Disordered" evidence="1">
    <location>
        <begin position="146"/>
        <end position="238"/>
    </location>
</feature>
<keyword evidence="4" id="KW-1185">Reference proteome</keyword>
<accession>A0ABT1W9G6</accession>